<reference evidence="1 2" key="1">
    <citation type="journal article" date="2019" name="Int. J. Syst. Evol. Microbiol.">
        <title>The Global Catalogue of Microorganisms (GCM) 10K type strain sequencing project: providing services to taxonomists for standard genome sequencing and annotation.</title>
        <authorList>
            <consortium name="The Broad Institute Genomics Platform"/>
            <consortium name="The Broad Institute Genome Sequencing Center for Infectious Disease"/>
            <person name="Wu L."/>
            <person name="Ma J."/>
        </authorList>
    </citation>
    <scope>NUCLEOTIDE SEQUENCE [LARGE SCALE GENOMIC DNA]</scope>
    <source>
        <strain evidence="1 2">JCM 6835</strain>
    </source>
</reference>
<accession>A0ABN3SXC2</accession>
<name>A0ABN3SXC2_9ACTN</name>
<evidence type="ECO:0000313" key="1">
    <source>
        <dbReference type="EMBL" id="GAA2687046.1"/>
    </source>
</evidence>
<comment type="caution">
    <text evidence="1">The sequence shown here is derived from an EMBL/GenBank/DDBJ whole genome shotgun (WGS) entry which is preliminary data.</text>
</comment>
<gene>
    <name evidence="1" type="ORF">GCM10010412_074900</name>
</gene>
<keyword evidence="2" id="KW-1185">Reference proteome</keyword>
<evidence type="ECO:0000313" key="2">
    <source>
        <dbReference type="Proteomes" id="UP001501666"/>
    </source>
</evidence>
<sequence>MKSAVRTGAWASAYGLVCPRLRRFPCWAVRVRARLVFDVRAPTERPSARVRNYGVTKNVAPGGYAPAPAVIQAHPIDTAGVRLAARSTSRRMEAWTRGPNGMIR</sequence>
<dbReference type="EMBL" id="BAAATE010000028">
    <property type="protein sequence ID" value="GAA2687046.1"/>
    <property type="molecule type" value="Genomic_DNA"/>
</dbReference>
<proteinExistence type="predicted"/>
<organism evidence="1 2">
    <name type="scientific">Nonomuraea recticatena</name>
    <dbReference type="NCBI Taxonomy" id="46178"/>
    <lineage>
        <taxon>Bacteria</taxon>
        <taxon>Bacillati</taxon>
        <taxon>Actinomycetota</taxon>
        <taxon>Actinomycetes</taxon>
        <taxon>Streptosporangiales</taxon>
        <taxon>Streptosporangiaceae</taxon>
        <taxon>Nonomuraea</taxon>
    </lineage>
</organism>
<protein>
    <submittedName>
        <fullName evidence="1">Uncharacterized protein</fullName>
    </submittedName>
</protein>
<dbReference type="Proteomes" id="UP001501666">
    <property type="component" value="Unassembled WGS sequence"/>
</dbReference>